<keyword evidence="2" id="KW-1185">Reference proteome</keyword>
<dbReference type="AlphaFoldDB" id="A0A6A6SPD2"/>
<name>A0A6A6SPD2_9PLEO</name>
<protein>
    <submittedName>
        <fullName evidence="1">Uncharacterized protein</fullName>
    </submittedName>
</protein>
<dbReference type="EMBL" id="MU004549">
    <property type="protein sequence ID" value="KAF2648238.1"/>
    <property type="molecule type" value="Genomic_DNA"/>
</dbReference>
<evidence type="ECO:0000313" key="2">
    <source>
        <dbReference type="Proteomes" id="UP000799324"/>
    </source>
</evidence>
<organism evidence="1 2">
    <name type="scientific">Lophiostoma macrostomum CBS 122681</name>
    <dbReference type="NCBI Taxonomy" id="1314788"/>
    <lineage>
        <taxon>Eukaryota</taxon>
        <taxon>Fungi</taxon>
        <taxon>Dikarya</taxon>
        <taxon>Ascomycota</taxon>
        <taxon>Pezizomycotina</taxon>
        <taxon>Dothideomycetes</taxon>
        <taxon>Pleosporomycetidae</taxon>
        <taxon>Pleosporales</taxon>
        <taxon>Lophiostomataceae</taxon>
        <taxon>Lophiostoma</taxon>
    </lineage>
</organism>
<accession>A0A6A6SPD2</accession>
<evidence type="ECO:0000313" key="1">
    <source>
        <dbReference type="EMBL" id="KAF2648238.1"/>
    </source>
</evidence>
<gene>
    <name evidence="1" type="ORF">K491DRAFT_722734</name>
</gene>
<proteinExistence type="predicted"/>
<dbReference type="Proteomes" id="UP000799324">
    <property type="component" value="Unassembled WGS sequence"/>
</dbReference>
<sequence length="178" mass="20753">MTNYPAPTYTRTDKFNGLPDSWIPLDIPPKGSIEPICKEIGLWLHRWNIWSDKTTIYQPTGEKLLVDPSNQSMTRPSRIYVDGNNKICRLTDAGCTDIWEFKITSEDKNAILELKDRADEVAERLRQLLNAFTEGNLEAFNRAEADFRIGKLMYRIEMEYDPRIRADRIREEERRGGL</sequence>
<reference evidence="1" key="1">
    <citation type="journal article" date="2020" name="Stud. Mycol.">
        <title>101 Dothideomycetes genomes: a test case for predicting lifestyles and emergence of pathogens.</title>
        <authorList>
            <person name="Haridas S."/>
            <person name="Albert R."/>
            <person name="Binder M."/>
            <person name="Bloem J."/>
            <person name="Labutti K."/>
            <person name="Salamov A."/>
            <person name="Andreopoulos B."/>
            <person name="Baker S."/>
            <person name="Barry K."/>
            <person name="Bills G."/>
            <person name="Bluhm B."/>
            <person name="Cannon C."/>
            <person name="Castanera R."/>
            <person name="Culley D."/>
            <person name="Daum C."/>
            <person name="Ezra D."/>
            <person name="Gonzalez J."/>
            <person name="Henrissat B."/>
            <person name="Kuo A."/>
            <person name="Liang C."/>
            <person name="Lipzen A."/>
            <person name="Lutzoni F."/>
            <person name="Magnuson J."/>
            <person name="Mondo S."/>
            <person name="Nolan M."/>
            <person name="Ohm R."/>
            <person name="Pangilinan J."/>
            <person name="Park H.-J."/>
            <person name="Ramirez L."/>
            <person name="Alfaro M."/>
            <person name="Sun H."/>
            <person name="Tritt A."/>
            <person name="Yoshinaga Y."/>
            <person name="Zwiers L.-H."/>
            <person name="Turgeon B."/>
            <person name="Goodwin S."/>
            <person name="Spatafora J."/>
            <person name="Crous P."/>
            <person name="Grigoriev I."/>
        </authorList>
    </citation>
    <scope>NUCLEOTIDE SEQUENCE</scope>
    <source>
        <strain evidence="1">CBS 122681</strain>
    </source>
</reference>